<accession>A0A256A3G1</accession>
<evidence type="ECO:0000313" key="2">
    <source>
        <dbReference type="EMBL" id="OYQ48253.1"/>
    </source>
</evidence>
<name>A0A256A3G1_9FLAO</name>
<protein>
    <recommendedName>
        <fullName evidence="4">Thioredoxin family protein</fullName>
    </recommendedName>
</protein>
<dbReference type="Proteomes" id="UP000216035">
    <property type="component" value="Unassembled WGS sequence"/>
</dbReference>
<evidence type="ECO:0000313" key="3">
    <source>
        <dbReference type="Proteomes" id="UP000216035"/>
    </source>
</evidence>
<keyword evidence="1" id="KW-0732">Signal</keyword>
<dbReference type="InterPro" id="IPR036249">
    <property type="entry name" value="Thioredoxin-like_sf"/>
</dbReference>
<dbReference type="EMBL" id="NOXX01000129">
    <property type="protein sequence ID" value="OYQ48253.1"/>
    <property type="molecule type" value="Genomic_DNA"/>
</dbReference>
<feature type="chain" id="PRO_5012151950" description="Thioredoxin family protein" evidence="1">
    <location>
        <begin position="20"/>
        <end position="141"/>
    </location>
</feature>
<gene>
    <name evidence="2" type="ORF">CHX27_02395</name>
</gene>
<evidence type="ECO:0008006" key="4">
    <source>
        <dbReference type="Google" id="ProtNLM"/>
    </source>
</evidence>
<comment type="caution">
    <text evidence="2">The sequence shown here is derived from an EMBL/GenBank/DDBJ whole genome shotgun (WGS) entry which is preliminary data.</text>
</comment>
<feature type="signal peptide" evidence="1">
    <location>
        <begin position="1"/>
        <end position="19"/>
    </location>
</feature>
<dbReference type="RefSeq" id="WP_094485170.1">
    <property type="nucleotide sequence ID" value="NZ_NOXX01000129.1"/>
</dbReference>
<proteinExistence type="predicted"/>
<dbReference type="SUPFAM" id="SSF52833">
    <property type="entry name" value="Thioredoxin-like"/>
    <property type="match status" value="1"/>
</dbReference>
<keyword evidence="3" id="KW-1185">Reference proteome</keyword>
<reference evidence="2 3" key="1">
    <citation type="submission" date="2017-07" db="EMBL/GenBank/DDBJ databases">
        <title>Flavobacterium cyanobacteriorum sp. nov., isolated from cyanobacterial aggregates in a eutrophic lake.</title>
        <authorList>
            <person name="Cai H."/>
        </authorList>
    </citation>
    <scope>NUCLEOTIDE SEQUENCE [LARGE SCALE GENOMIC DNA]</scope>
    <source>
        <strain evidence="2 3">TH167</strain>
    </source>
</reference>
<sequence>MIRLLFIAALFLSTQVSFAQTWERNLEKAFADSKSQRKEILLVFTVRDHCETCDLLEQRVFQSEYFKQEVASRYILFKYDFETDKHSISEQELAARLRMVEKYNKDGFFPYLVLVAPDGRILKSRGSYDGESVASFLKFLK</sequence>
<organism evidence="2 3">
    <name type="scientific">Flavobacterium aurantiibacter</name>
    <dbReference type="NCBI Taxonomy" id="2023067"/>
    <lineage>
        <taxon>Bacteria</taxon>
        <taxon>Pseudomonadati</taxon>
        <taxon>Bacteroidota</taxon>
        <taxon>Flavobacteriia</taxon>
        <taxon>Flavobacteriales</taxon>
        <taxon>Flavobacteriaceae</taxon>
        <taxon>Flavobacterium</taxon>
    </lineage>
</organism>
<evidence type="ECO:0000256" key="1">
    <source>
        <dbReference type="SAM" id="SignalP"/>
    </source>
</evidence>
<dbReference type="Gene3D" id="3.40.30.10">
    <property type="entry name" value="Glutaredoxin"/>
    <property type="match status" value="1"/>
</dbReference>
<dbReference type="AlphaFoldDB" id="A0A256A3G1"/>
<dbReference type="Pfam" id="PF13899">
    <property type="entry name" value="Thioredoxin_7"/>
    <property type="match status" value="1"/>
</dbReference>
<dbReference type="OrthoDB" id="981626at2"/>